<proteinExistence type="predicted"/>
<feature type="compositionally biased region" description="Basic and acidic residues" evidence="1">
    <location>
        <begin position="73"/>
        <end position="86"/>
    </location>
</feature>
<feature type="transmembrane region" description="Helical" evidence="2">
    <location>
        <begin position="279"/>
        <end position="301"/>
    </location>
</feature>
<feature type="transmembrane region" description="Helical" evidence="2">
    <location>
        <begin position="218"/>
        <end position="237"/>
    </location>
</feature>
<dbReference type="Pfam" id="PF08817">
    <property type="entry name" value="YukD"/>
    <property type="match status" value="1"/>
</dbReference>
<evidence type="ECO:0000313" key="5">
    <source>
        <dbReference type="Proteomes" id="UP000001473"/>
    </source>
</evidence>
<keyword evidence="2" id="KW-1133">Transmembrane helix</keyword>
<protein>
    <submittedName>
        <fullName evidence="4">Putative membrane protein</fullName>
    </submittedName>
</protein>
<dbReference type="AlphaFoldDB" id="C4LKX7"/>
<feature type="transmembrane region" description="Helical" evidence="2">
    <location>
        <begin position="363"/>
        <end position="385"/>
    </location>
</feature>
<dbReference type="InterPro" id="IPR044049">
    <property type="entry name" value="EccD_transm"/>
</dbReference>
<keyword evidence="2" id="KW-0472">Membrane</keyword>
<dbReference type="STRING" id="645127.ckrop_1761"/>
<evidence type="ECO:0000259" key="3">
    <source>
        <dbReference type="PROSITE" id="PS50053"/>
    </source>
</evidence>
<dbReference type="InterPro" id="IPR000626">
    <property type="entry name" value="Ubiquitin-like_dom"/>
</dbReference>
<feature type="transmembrane region" description="Helical" evidence="2">
    <location>
        <begin position="581"/>
        <end position="599"/>
    </location>
</feature>
<evidence type="ECO:0000256" key="2">
    <source>
        <dbReference type="SAM" id="Phobius"/>
    </source>
</evidence>
<name>C4LKX7_CORK4</name>
<feature type="transmembrane region" description="Helical" evidence="2">
    <location>
        <begin position="498"/>
        <end position="520"/>
    </location>
</feature>
<evidence type="ECO:0000313" key="4">
    <source>
        <dbReference type="EMBL" id="ACR18482.1"/>
    </source>
</evidence>
<feature type="domain" description="Ubiquitin-like" evidence="3">
    <location>
        <begin position="134"/>
        <end position="191"/>
    </location>
</feature>
<dbReference type="Gene3D" id="3.10.20.90">
    <property type="entry name" value="Phosphatidylinositol 3-kinase Catalytic Subunit, Chain A, domain 1"/>
    <property type="match status" value="1"/>
</dbReference>
<dbReference type="KEGG" id="ckp:ckrop_1761"/>
<keyword evidence="2" id="KW-0812">Transmembrane</keyword>
<feature type="transmembrane region" description="Helical" evidence="2">
    <location>
        <begin position="438"/>
        <end position="460"/>
    </location>
</feature>
<dbReference type="OrthoDB" id="4403499at2"/>
<feature type="transmembrane region" description="Helical" evidence="2">
    <location>
        <begin position="410"/>
        <end position="432"/>
    </location>
</feature>
<keyword evidence="5" id="KW-1185">Reference proteome</keyword>
<dbReference type="Pfam" id="PF19053">
    <property type="entry name" value="EccD"/>
    <property type="match status" value="1"/>
</dbReference>
<gene>
    <name evidence="4" type="ordered locus">ckrop_1761</name>
</gene>
<evidence type="ECO:0000256" key="1">
    <source>
        <dbReference type="SAM" id="MobiDB-lite"/>
    </source>
</evidence>
<dbReference type="EMBL" id="CP001620">
    <property type="protein sequence ID" value="ACR18482.1"/>
    <property type="molecule type" value="Genomic_DNA"/>
</dbReference>
<sequence>MRNLLSGIAFGGNGGYMPYTNTRDYRRSNTYQAGENNELTTSPRIDLTRTRIRIILELPDESFASLGFQQSDSGERNESENNDDRELSVYPTDFSEHNSLFSNLLINDDLRESLYRHCLDVTVLTHQPATELISDLVDSLRERRVLDTAAPPTPWRLITSSGRTIRYDASLADYGVQPGDTLLLTTRPWSGHDIHITTAEALSQSRDNHFFGHIINRGILPITIMTLVALSLIPQLVNVISKNWGLWDEITSITQHNPPLASPDGHGYFLSLFAYSSLFPWWCLVAVALLSSSFCVFLAYIKTHHTIKTSDISASKEKGTDYASLWTRNSPPHSSYIVESTALWWAAAWALGTLSWSSPWMGVSLGCLCTALVCGAVTFFHLSVLKKNSTTVAGRSVAGIPGAINKSSDIIPAIALLMFSGIMVLPLGLTFFSFVTPQVVFCVWLLLALFIHSWTGMLALRCAGVRPDPVPSTGSELDEADSPPLPDRAHRVHLAHDIHTGMSTGCAAVIVLSALCLAWSSPSAGTASLILVIAIAEGLRARLQARYSVQALARATSLVCLAITSLTLFLADYPVGTMHTVALAAGTSVFALLLVIPVLPQWRVTDPTIQKAIEIMEAIMTAAAIPLALWVAGVFTVIRGLG</sequence>
<feature type="transmembrane region" description="Helical" evidence="2">
    <location>
        <begin position="555"/>
        <end position="575"/>
    </location>
</feature>
<feature type="region of interest" description="Disordered" evidence="1">
    <location>
        <begin position="66"/>
        <end position="86"/>
    </location>
</feature>
<dbReference type="PROSITE" id="PS50053">
    <property type="entry name" value="UBIQUITIN_2"/>
    <property type="match status" value="1"/>
</dbReference>
<feature type="transmembrane region" description="Helical" evidence="2">
    <location>
        <begin position="619"/>
        <end position="638"/>
    </location>
</feature>
<accession>C4LKX7</accession>
<dbReference type="Proteomes" id="UP000001473">
    <property type="component" value="Chromosome"/>
</dbReference>
<dbReference type="HOGENOM" id="CLU_426239_0_0_11"/>
<reference evidence="4 5" key="1">
    <citation type="journal article" date="2008" name="J. Biotechnol.">
        <title>Ultrafast pyrosequencing of Corynebacterium kroppenstedtii DSM44385 revealed insights into the physiology of a lipophilic corynebacterium that lacks mycolic acids.</title>
        <authorList>
            <person name="Tauch A."/>
            <person name="Schneider J."/>
            <person name="Szczepanowski R."/>
            <person name="Tilker A."/>
            <person name="Viehoever P."/>
            <person name="Gartemann K.-H."/>
            <person name="Arnold W."/>
            <person name="Blom J."/>
            <person name="Brinkrolf K."/>
            <person name="Brune I."/>
            <person name="Goetker S."/>
            <person name="Weisshaar B."/>
            <person name="Goesmann A."/>
            <person name="Droege M."/>
            <person name="Puehler A."/>
        </authorList>
    </citation>
    <scope>NUCLEOTIDE SEQUENCE [LARGE SCALE GENOMIC DNA]</scope>
    <source>
        <strain evidence="5">DSM 44385 / JCM 11950 / CIP 105744 / CCUG 35717</strain>
    </source>
</reference>
<organism evidence="4 5">
    <name type="scientific">Corynebacterium kroppenstedtii (strain DSM 44385 / JCM 11950 / CIP 105744 / CCUG 35717)</name>
    <dbReference type="NCBI Taxonomy" id="645127"/>
    <lineage>
        <taxon>Bacteria</taxon>
        <taxon>Bacillati</taxon>
        <taxon>Actinomycetota</taxon>
        <taxon>Actinomycetes</taxon>
        <taxon>Mycobacteriales</taxon>
        <taxon>Corynebacteriaceae</taxon>
        <taxon>Corynebacterium</taxon>
    </lineage>
</organism>
<dbReference type="InterPro" id="IPR024962">
    <property type="entry name" value="YukD-like"/>
</dbReference>